<dbReference type="Pfam" id="PF00589">
    <property type="entry name" value="Phage_integrase"/>
    <property type="match status" value="1"/>
</dbReference>
<keyword evidence="1" id="KW-0238">DNA-binding</keyword>
<dbReference type="GO" id="GO:0015074">
    <property type="term" value="P:DNA integration"/>
    <property type="evidence" value="ECO:0007669"/>
    <property type="project" value="InterPro"/>
</dbReference>
<dbReference type="RefSeq" id="WP_328795913.1">
    <property type="nucleotide sequence ID" value="NZ_JACGWZ010000001.1"/>
</dbReference>
<gene>
    <name evidence="4" type="ORF">FHX42_001094</name>
</gene>
<dbReference type="SUPFAM" id="SSF56349">
    <property type="entry name" value="DNA breaking-rejoining enzymes"/>
    <property type="match status" value="1"/>
</dbReference>
<dbReference type="PROSITE" id="PS51898">
    <property type="entry name" value="TYR_RECOMBINASE"/>
    <property type="match status" value="1"/>
</dbReference>
<evidence type="ECO:0000256" key="1">
    <source>
        <dbReference type="ARBA" id="ARBA00023125"/>
    </source>
</evidence>
<dbReference type="PANTHER" id="PTHR30349">
    <property type="entry name" value="PHAGE INTEGRASE-RELATED"/>
    <property type="match status" value="1"/>
</dbReference>
<keyword evidence="2" id="KW-0233">DNA recombination</keyword>
<proteinExistence type="predicted"/>
<comment type="caution">
    <text evidence="4">The sequence shown here is derived from an EMBL/GenBank/DDBJ whole genome shotgun (WGS) entry which is preliminary data.</text>
</comment>
<dbReference type="InterPro" id="IPR013762">
    <property type="entry name" value="Integrase-like_cat_sf"/>
</dbReference>
<evidence type="ECO:0000313" key="5">
    <source>
        <dbReference type="Proteomes" id="UP000569329"/>
    </source>
</evidence>
<reference evidence="4 5" key="1">
    <citation type="submission" date="2020-07" db="EMBL/GenBank/DDBJ databases">
        <title>Sequencing the genomes of 1000 actinobacteria strains.</title>
        <authorList>
            <person name="Klenk H.-P."/>
        </authorList>
    </citation>
    <scope>NUCLEOTIDE SEQUENCE [LARGE SCALE GENOMIC DNA]</scope>
    <source>
        <strain evidence="4 5">DSM 45975</strain>
    </source>
</reference>
<dbReference type="GO" id="GO:0003677">
    <property type="term" value="F:DNA binding"/>
    <property type="evidence" value="ECO:0007669"/>
    <property type="project" value="UniProtKB-KW"/>
</dbReference>
<evidence type="ECO:0000256" key="2">
    <source>
        <dbReference type="ARBA" id="ARBA00023172"/>
    </source>
</evidence>
<dbReference type="AlphaFoldDB" id="A0A839DWP8"/>
<dbReference type="Gene3D" id="1.10.443.10">
    <property type="entry name" value="Intergrase catalytic core"/>
    <property type="match status" value="1"/>
</dbReference>
<dbReference type="InterPro" id="IPR011010">
    <property type="entry name" value="DNA_brk_join_enz"/>
</dbReference>
<evidence type="ECO:0000313" key="4">
    <source>
        <dbReference type="EMBL" id="MBA8823765.1"/>
    </source>
</evidence>
<dbReference type="InterPro" id="IPR002104">
    <property type="entry name" value="Integrase_catalytic"/>
</dbReference>
<name>A0A839DWP8_9PSEU</name>
<organism evidence="4 5">
    <name type="scientific">Halosaccharopolyspora lacisalsi</name>
    <dbReference type="NCBI Taxonomy" id="1000566"/>
    <lineage>
        <taxon>Bacteria</taxon>
        <taxon>Bacillati</taxon>
        <taxon>Actinomycetota</taxon>
        <taxon>Actinomycetes</taxon>
        <taxon>Pseudonocardiales</taxon>
        <taxon>Pseudonocardiaceae</taxon>
        <taxon>Halosaccharopolyspora</taxon>
    </lineage>
</organism>
<dbReference type="GO" id="GO:0006310">
    <property type="term" value="P:DNA recombination"/>
    <property type="evidence" value="ECO:0007669"/>
    <property type="project" value="UniProtKB-KW"/>
</dbReference>
<dbReference type="InterPro" id="IPR050090">
    <property type="entry name" value="Tyrosine_recombinase_XerCD"/>
</dbReference>
<dbReference type="Proteomes" id="UP000569329">
    <property type="component" value="Unassembled WGS sequence"/>
</dbReference>
<dbReference type="PANTHER" id="PTHR30349:SF88">
    <property type="entry name" value="BLL1584 PROTEIN"/>
    <property type="match status" value="1"/>
</dbReference>
<sequence>MSSPESAGASELEAARLLLARMGIAPEDLVTTPPEKPVAPTFGEYVPRVAEAVSEGTRRVYRSYWNKIVAVWGERRLDEPTASEIKQLTEQVRTQVVQRRNARGGRSAAEHCIAALRCVYNHAVADGLISEADNPARRVPKPRRLPSTRRGLPDARLAEVNEVAASTGNDPALDTLLLRLHTETACRRGGALALTARDLDVDQCLILLREKGDTVRWQPVSPTLMRHLQAHADQRGAAASGGALLRYRSGEPITRRRYDHLWSRLGQYLPWVATQQISTHWLRHTTLTWVERHCGYAVARAYAGHTHTTGGGDGGTTSTYIRADLSEIATALATLTGEKHPLAT</sequence>
<dbReference type="InterPro" id="IPR010998">
    <property type="entry name" value="Integrase_recombinase_N"/>
</dbReference>
<dbReference type="Gene3D" id="1.10.150.130">
    <property type="match status" value="1"/>
</dbReference>
<dbReference type="EMBL" id="JACGWZ010000001">
    <property type="protein sequence ID" value="MBA8823765.1"/>
    <property type="molecule type" value="Genomic_DNA"/>
</dbReference>
<feature type="domain" description="Tyr recombinase" evidence="3">
    <location>
        <begin position="147"/>
        <end position="333"/>
    </location>
</feature>
<accession>A0A839DWP8</accession>
<evidence type="ECO:0000259" key="3">
    <source>
        <dbReference type="PROSITE" id="PS51898"/>
    </source>
</evidence>
<dbReference type="CDD" id="cd00397">
    <property type="entry name" value="DNA_BRE_C"/>
    <property type="match status" value="1"/>
</dbReference>
<protein>
    <submittedName>
        <fullName evidence="4">Site-specific recombinase XerC</fullName>
    </submittedName>
</protein>
<keyword evidence="5" id="KW-1185">Reference proteome</keyword>